<evidence type="ECO:0000313" key="2">
    <source>
        <dbReference type="EMBL" id="CAD5243266.1"/>
    </source>
</evidence>
<evidence type="ECO:0000313" key="3">
    <source>
        <dbReference type="Proteomes" id="UP000516304"/>
    </source>
</evidence>
<evidence type="ECO:0000259" key="1">
    <source>
        <dbReference type="SMART" id="SM00382"/>
    </source>
</evidence>
<accession>A0A7G2D4S8</accession>
<feature type="domain" description="AAA+ ATPase" evidence="1">
    <location>
        <begin position="46"/>
        <end position="166"/>
    </location>
</feature>
<dbReference type="InterPro" id="IPR003593">
    <property type="entry name" value="AAA+_ATPase"/>
</dbReference>
<dbReference type="Pfam" id="PF13635">
    <property type="entry name" value="DUF4143"/>
    <property type="match status" value="1"/>
</dbReference>
<dbReference type="RefSeq" id="WP_188201349.1">
    <property type="nucleotide sequence ID" value="NZ_LR881183.1"/>
</dbReference>
<dbReference type="SUPFAM" id="SSF52540">
    <property type="entry name" value="P-loop containing nucleoside triphosphate hydrolases"/>
    <property type="match status" value="1"/>
</dbReference>
<name>A0A7G2D4S8_9EURY</name>
<dbReference type="GeneID" id="58917846"/>
<dbReference type="KEGG" id="tcq:TIRI35C_0112"/>
<organism evidence="2 3">
    <name type="scientific">Thermococcus camini</name>
    <dbReference type="NCBI Taxonomy" id="2016373"/>
    <lineage>
        <taxon>Archaea</taxon>
        <taxon>Methanobacteriati</taxon>
        <taxon>Methanobacteriota</taxon>
        <taxon>Thermococci</taxon>
        <taxon>Thermococcales</taxon>
        <taxon>Thermococcaceae</taxon>
        <taxon>Thermococcus</taxon>
    </lineage>
</organism>
<dbReference type="Gene3D" id="3.40.50.300">
    <property type="entry name" value="P-loop containing nucleotide triphosphate hydrolases"/>
    <property type="match status" value="1"/>
</dbReference>
<gene>
    <name evidence="2" type="ORF">TIRI35C_0112</name>
</gene>
<proteinExistence type="predicted"/>
<dbReference type="SMART" id="SM00382">
    <property type="entry name" value="AAA"/>
    <property type="match status" value="1"/>
</dbReference>
<dbReference type="InterPro" id="IPR036388">
    <property type="entry name" value="WH-like_DNA-bd_sf"/>
</dbReference>
<protein>
    <recommendedName>
        <fullName evidence="1">AAA+ ATPase domain-containing protein</fullName>
    </recommendedName>
</protein>
<dbReference type="Pfam" id="PF13173">
    <property type="entry name" value="AAA_14"/>
    <property type="match status" value="1"/>
</dbReference>
<reference evidence="2 3" key="1">
    <citation type="submission" date="2020-09" db="EMBL/GenBank/DDBJ databases">
        <authorList>
            <person name="Courtine D."/>
        </authorList>
    </citation>
    <scope>NUCLEOTIDE SEQUENCE [LARGE SCALE GENOMIC DNA]</scope>
    <source>
        <strain evidence="2 3">IRI35c</strain>
    </source>
</reference>
<dbReference type="PANTHER" id="PTHR42990">
    <property type="entry name" value="ATPASE"/>
    <property type="match status" value="1"/>
</dbReference>
<dbReference type="InterPro" id="IPR027417">
    <property type="entry name" value="P-loop_NTPase"/>
</dbReference>
<dbReference type="InterPro" id="IPR025420">
    <property type="entry name" value="DUF4143"/>
</dbReference>
<keyword evidence="3" id="KW-1185">Reference proteome</keyword>
<dbReference type="AlphaFoldDB" id="A0A7G2D4S8"/>
<dbReference type="PANTHER" id="PTHR42990:SF1">
    <property type="entry name" value="AAA+ ATPASE DOMAIN-CONTAINING PROTEIN"/>
    <property type="match status" value="1"/>
</dbReference>
<dbReference type="Gene3D" id="1.10.10.10">
    <property type="entry name" value="Winged helix-like DNA-binding domain superfamily/Winged helix DNA-binding domain"/>
    <property type="match status" value="1"/>
</dbReference>
<dbReference type="InterPro" id="IPR041682">
    <property type="entry name" value="AAA_14"/>
</dbReference>
<sequence>MVELTDYLLKLSAELPSRFDYARGLRKRFLFEKLSGLVDDYIESESPKTVLLPGLRGTGKTTLLGQLYFHTLSKTSDVIYISADEAHLLGFSLHEVIERYFDVFRPKRPVLLLDEVQYDPNWDLTLKVLHDRRKALVIATGSSALKLKESPDLARRAIHVEVKPLSFIEYFHLIGEDIEPVGLDALFEFDVDGLERALSRTVHFAKTAEKYLELGSLPLSLELDGREAYESLFSLVERIVYRDLPEFRNFDASTLDSALRLLTIIAGPKAERFSYEKLSKALGISKSTVMELVRAFIASGLLIEIPSIGSLSKKIRRSPKLKFSAPSMRAALLSKFEVVELASLLEDMVALYLSGEGLLEYEPGKGGADFVLTRKGKRYVVEVGLGKEDYAQVRRSMERTGAEFGIVIGREFDARENLLMIPWWAFLGLV</sequence>
<dbReference type="EMBL" id="LR881183">
    <property type="protein sequence ID" value="CAD5243266.1"/>
    <property type="molecule type" value="Genomic_DNA"/>
</dbReference>
<dbReference type="Proteomes" id="UP000516304">
    <property type="component" value="Chromosome TIRI35C"/>
</dbReference>